<dbReference type="PANTHER" id="PTHR43716">
    <property type="entry name" value="D-2-HYDROXYGLUTARATE DEHYDROGENASE, MITOCHONDRIAL"/>
    <property type="match status" value="1"/>
</dbReference>
<evidence type="ECO:0000259" key="5">
    <source>
        <dbReference type="PROSITE" id="PS51387"/>
    </source>
</evidence>
<comment type="similarity">
    <text evidence="2">Belongs to the FAD-binding oxidoreductase/transferase type 4 family.</text>
</comment>
<keyword evidence="3" id="KW-0285">Flavoprotein</keyword>
<dbReference type="Proteomes" id="UP000305887">
    <property type="component" value="Unassembled WGS sequence"/>
</dbReference>
<dbReference type="PANTHER" id="PTHR43716:SF2">
    <property type="entry name" value="BLL6224 PROTEIN"/>
    <property type="match status" value="1"/>
</dbReference>
<comment type="caution">
    <text evidence="6">The sequence shown here is derived from an EMBL/GenBank/DDBJ whole genome shotgun (WGS) entry which is preliminary data.</text>
</comment>
<dbReference type="InterPro" id="IPR016171">
    <property type="entry name" value="Vanillyl_alc_oxidase_C-sub2"/>
</dbReference>
<dbReference type="Gene3D" id="3.30.465.10">
    <property type="match status" value="1"/>
</dbReference>
<dbReference type="PROSITE" id="PS51387">
    <property type="entry name" value="FAD_PCMH"/>
    <property type="match status" value="1"/>
</dbReference>
<dbReference type="Pfam" id="PF01565">
    <property type="entry name" value="FAD_binding_4"/>
    <property type="match status" value="1"/>
</dbReference>
<comment type="cofactor">
    <cofactor evidence="1">
        <name>FAD</name>
        <dbReference type="ChEBI" id="CHEBI:57692"/>
    </cofactor>
</comment>
<dbReference type="Pfam" id="PF02913">
    <property type="entry name" value="FAD-oxidase_C"/>
    <property type="match status" value="1"/>
</dbReference>
<dbReference type="InterPro" id="IPR016169">
    <property type="entry name" value="FAD-bd_PCMH_sub2"/>
</dbReference>
<evidence type="ECO:0000256" key="4">
    <source>
        <dbReference type="ARBA" id="ARBA00022827"/>
    </source>
</evidence>
<dbReference type="InterPro" id="IPR006094">
    <property type="entry name" value="Oxid_FAD_bind_N"/>
</dbReference>
<dbReference type="SUPFAM" id="SSF55103">
    <property type="entry name" value="FAD-linked oxidases, C-terminal domain"/>
    <property type="match status" value="1"/>
</dbReference>
<dbReference type="GO" id="GO:0071949">
    <property type="term" value="F:FAD binding"/>
    <property type="evidence" value="ECO:0007669"/>
    <property type="project" value="InterPro"/>
</dbReference>
<dbReference type="EMBL" id="VDFU01000021">
    <property type="protein sequence ID" value="TNC47890.1"/>
    <property type="molecule type" value="Genomic_DNA"/>
</dbReference>
<dbReference type="GO" id="GO:0003824">
    <property type="term" value="F:catalytic activity"/>
    <property type="evidence" value="ECO:0007669"/>
    <property type="project" value="InterPro"/>
</dbReference>
<evidence type="ECO:0000256" key="3">
    <source>
        <dbReference type="ARBA" id="ARBA00022630"/>
    </source>
</evidence>
<reference evidence="6 7" key="1">
    <citation type="submission" date="2019-06" db="EMBL/GenBank/DDBJ databases">
        <title>YIM 131921 draft genome.</title>
        <authorList>
            <person name="Jiang L."/>
        </authorList>
    </citation>
    <scope>NUCLEOTIDE SEQUENCE [LARGE SCALE GENOMIC DNA]</scope>
    <source>
        <strain evidence="6 7">YIM 131921</strain>
    </source>
</reference>
<sequence length="471" mass="49569">MTLAPVTPAFFDALRAHLPAATFREAEEHHLTEPRGRFRGTGLLLAPGSTEEVAAILRACHEARVPVVPHSGGTGLVGGQLMSEGVAPVILSLARMDRIRAVLPAENVLVAEAGVILADVQGRAQREGRLFPLSLASEGSARIGGLLATNAGGTQVLRYGNARALCLGVEAVTAQGEVWHGLSRLRKDNAGYDLRDLLIGSEGTLGIITAAALRLVQPPAAIGVALLAVPSPAAALDLLGLAQGRYGDAVQGFELMGRMGFDFLEETGLGVSPLRPVPDWSVLIELGLPEGLEPQGALERIFLEGSERGLVTDGVLAASEAQGAALWELRERIPEANRRIGSVSSHDISLPLSEIAPFIPQAEAALAALGPFRVNCFGHLGDGNLHFNVFAHKGVPRSEHDALRSRVKEIVHDLVHARGGSVAAEHGVGRLKVADLERYGDPVKLSMMRAVKAALDPNGILNPGAVLRFQG</sequence>
<dbReference type="SUPFAM" id="SSF56176">
    <property type="entry name" value="FAD-binding/transporter-associated domain-like"/>
    <property type="match status" value="1"/>
</dbReference>
<dbReference type="OrthoDB" id="9811557at2"/>
<dbReference type="InterPro" id="IPR036318">
    <property type="entry name" value="FAD-bd_PCMH-like_sf"/>
</dbReference>
<keyword evidence="7" id="KW-1185">Reference proteome</keyword>
<feature type="domain" description="FAD-binding PCMH-type" evidence="5">
    <location>
        <begin position="37"/>
        <end position="218"/>
    </location>
</feature>
<dbReference type="Gene3D" id="3.30.70.2740">
    <property type="match status" value="1"/>
</dbReference>
<evidence type="ECO:0000256" key="2">
    <source>
        <dbReference type="ARBA" id="ARBA00008000"/>
    </source>
</evidence>
<dbReference type="InterPro" id="IPR004113">
    <property type="entry name" value="FAD-bd_oxidored_4_C"/>
</dbReference>
<dbReference type="InterPro" id="IPR016164">
    <property type="entry name" value="FAD-linked_Oxase-like_C"/>
</dbReference>
<evidence type="ECO:0000313" key="6">
    <source>
        <dbReference type="EMBL" id="TNC47890.1"/>
    </source>
</evidence>
<accession>A0A5C4MR94</accession>
<dbReference type="AlphaFoldDB" id="A0A5C4MR94"/>
<dbReference type="InterPro" id="IPR016166">
    <property type="entry name" value="FAD-bd_PCMH"/>
</dbReference>
<dbReference type="FunFam" id="1.10.45.10:FF:000001">
    <property type="entry name" value="D-lactate dehydrogenase mitochondrial"/>
    <property type="match status" value="1"/>
</dbReference>
<dbReference type="Gene3D" id="3.30.70.2190">
    <property type="match status" value="1"/>
</dbReference>
<protein>
    <submittedName>
        <fullName evidence="6">FAD-binding oxidoreductase</fullName>
    </submittedName>
</protein>
<evidence type="ECO:0000256" key="1">
    <source>
        <dbReference type="ARBA" id="ARBA00001974"/>
    </source>
</evidence>
<name>A0A5C4MR94_9RHOB</name>
<proteinExistence type="inferred from homology"/>
<dbReference type="RefSeq" id="WP_139077991.1">
    <property type="nucleotide sequence ID" value="NZ_VDFU01000021.1"/>
</dbReference>
<dbReference type="GO" id="GO:0022904">
    <property type="term" value="P:respiratory electron transport chain"/>
    <property type="evidence" value="ECO:0007669"/>
    <property type="project" value="TreeGrafter"/>
</dbReference>
<keyword evidence="4" id="KW-0274">FAD</keyword>
<gene>
    <name evidence="6" type="ORF">FHG66_15575</name>
</gene>
<dbReference type="Gene3D" id="1.10.45.10">
    <property type="entry name" value="Vanillyl-alcohol Oxidase, Chain A, domain 4"/>
    <property type="match status" value="1"/>
</dbReference>
<evidence type="ECO:0000313" key="7">
    <source>
        <dbReference type="Proteomes" id="UP000305887"/>
    </source>
</evidence>
<dbReference type="InterPro" id="IPR051264">
    <property type="entry name" value="FAD-oxidored/transferase_4"/>
</dbReference>
<organism evidence="6 7">
    <name type="scientific">Rubellimicrobium rubrum</name>
    <dbReference type="NCBI Taxonomy" id="2585369"/>
    <lineage>
        <taxon>Bacteria</taxon>
        <taxon>Pseudomonadati</taxon>
        <taxon>Pseudomonadota</taxon>
        <taxon>Alphaproteobacteria</taxon>
        <taxon>Rhodobacterales</taxon>
        <taxon>Roseobacteraceae</taxon>
        <taxon>Rubellimicrobium</taxon>
    </lineage>
</organism>